<keyword evidence="4" id="KW-1185">Reference proteome</keyword>
<feature type="transmembrane region" description="Helical" evidence="1">
    <location>
        <begin position="76"/>
        <end position="101"/>
    </location>
</feature>
<dbReference type="PANTHER" id="PTHR34220">
    <property type="entry name" value="SENSOR HISTIDINE KINASE YPDA"/>
    <property type="match status" value="1"/>
</dbReference>
<dbReference type="AlphaFoldDB" id="A0A1G9HGQ5"/>
<dbReference type="PANTHER" id="PTHR34220:SF7">
    <property type="entry name" value="SENSOR HISTIDINE KINASE YPDA"/>
    <property type="match status" value="1"/>
</dbReference>
<evidence type="ECO:0000313" key="4">
    <source>
        <dbReference type="Proteomes" id="UP000198510"/>
    </source>
</evidence>
<feature type="transmembrane region" description="Helical" evidence="1">
    <location>
        <begin position="149"/>
        <end position="168"/>
    </location>
</feature>
<feature type="transmembrane region" description="Helical" evidence="1">
    <location>
        <begin position="16"/>
        <end position="33"/>
    </location>
</feature>
<sequence>MTLATPRQKYSRRIQLVFPILVWLAIFSFPLAFQGPAFRLPLFLTLRYLLIASLLCGLYYLNVHVLIPRLLFQRKVLVYSLALVGCVVVILAADFLLHYFLMDHPQLGMQRPNFPNTNGMGGNALPPRPEFNRGRPPAGPFFRIPTFRLYPFFASLVVLSVSTSLMTIRKWLRDEEKQDQLEKENLASELAFLKTQINPHFFFNTLNNISVLTELDPALAQKAIHQLSRMMRYVLYETEKSQVTLQQEIDFLRHYIDLMRLRLTDDVTVEFTFQMQNGQLLLAPLLFIPLVENAFKHGVSYQQPCNIRIELTQDQNAIVFRTLNRVFRREDPLEDRSGIGLSNVRRRLNLLYPERHTFQMEEVNSQFAVEIKLFL</sequence>
<dbReference type="Pfam" id="PF06580">
    <property type="entry name" value="His_kinase"/>
    <property type="match status" value="1"/>
</dbReference>
<dbReference type="GO" id="GO:0016020">
    <property type="term" value="C:membrane"/>
    <property type="evidence" value="ECO:0007669"/>
    <property type="project" value="InterPro"/>
</dbReference>
<dbReference type="SUPFAM" id="SSF55874">
    <property type="entry name" value="ATPase domain of HSP90 chaperone/DNA topoisomerase II/histidine kinase"/>
    <property type="match status" value="1"/>
</dbReference>
<protein>
    <submittedName>
        <fullName evidence="3">Histidine kinase</fullName>
    </submittedName>
</protein>
<dbReference type="OrthoDB" id="9792992at2"/>
<dbReference type="GO" id="GO:0000155">
    <property type="term" value="F:phosphorelay sensor kinase activity"/>
    <property type="evidence" value="ECO:0007669"/>
    <property type="project" value="InterPro"/>
</dbReference>
<dbReference type="EMBL" id="FNFO01000004">
    <property type="protein sequence ID" value="SDL12095.1"/>
    <property type="molecule type" value="Genomic_DNA"/>
</dbReference>
<dbReference type="InterPro" id="IPR050640">
    <property type="entry name" value="Bact_2-comp_sensor_kinase"/>
</dbReference>
<reference evidence="3 4" key="1">
    <citation type="submission" date="2016-10" db="EMBL/GenBank/DDBJ databases">
        <authorList>
            <person name="de Groot N.N."/>
        </authorList>
    </citation>
    <scope>NUCLEOTIDE SEQUENCE [LARGE SCALE GENOMIC DNA]</scope>
    <source>
        <strain evidence="3 4">DSM 25186</strain>
    </source>
</reference>
<dbReference type="RefSeq" id="WP_089682532.1">
    <property type="nucleotide sequence ID" value="NZ_FNFO01000004.1"/>
</dbReference>
<dbReference type="Gene3D" id="3.30.565.10">
    <property type="entry name" value="Histidine kinase-like ATPase, C-terminal domain"/>
    <property type="match status" value="1"/>
</dbReference>
<dbReference type="Proteomes" id="UP000198510">
    <property type="component" value="Unassembled WGS sequence"/>
</dbReference>
<dbReference type="InterPro" id="IPR036890">
    <property type="entry name" value="HATPase_C_sf"/>
</dbReference>
<dbReference type="STRING" id="1075417.SAMN05421823_104431"/>
<evidence type="ECO:0000259" key="2">
    <source>
        <dbReference type="Pfam" id="PF06580"/>
    </source>
</evidence>
<feature type="transmembrane region" description="Helical" evidence="1">
    <location>
        <begin position="45"/>
        <end position="67"/>
    </location>
</feature>
<name>A0A1G9HGQ5_9BACT</name>
<keyword evidence="1" id="KW-0812">Transmembrane</keyword>
<gene>
    <name evidence="3" type="ORF">SAMN05421823_104431</name>
</gene>
<keyword evidence="3" id="KW-0808">Transferase</keyword>
<proteinExistence type="predicted"/>
<feature type="domain" description="Signal transduction histidine kinase internal region" evidence="2">
    <location>
        <begin position="189"/>
        <end position="266"/>
    </location>
</feature>
<keyword evidence="3" id="KW-0418">Kinase</keyword>
<keyword evidence="1" id="KW-1133">Transmembrane helix</keyword>
<accession>A0A1G9HGQ5</accession>
<evidence type="ECO:0000313" key="3">
    <source>
        <dbReference type="EMBL" id="SDL12095.1"/>
    </source>
</evidence>
<keyword evidence="1" id="KW-0472">Membrane</keyword>
<organism evidence="3 4">
    <name type="scientific">Catalinimonas alkaloidigena</name>
    <dbReference type="NCBI Taxonomy" id="1075417"/>
    <lineage>
        <taxon>Bacteria</taxon>
        <taxon>Pseudomonadati</taxon>
        <taxon>Bacteroidota</taxon>
        <taxon>Cytophagia</taxon>
        <taxon>Cytophagales</taxon>
        <taxon>Catalimonadaceae</taxon>
        <taxon>Catalinimonas</taxon>
    </lineage>
</organism>
<dbReference type="InterPro" id="IPR010559">
    <property type="entry name" value="Sig_transdc_His_kin_internal"/>
</dbReference>
<evidence type="ECO:0000256" key="1">
    <source>
        <dbReference type="SAM" id="Phobius"/>
    </source>
</evidence>